<organism evidence="1 2">
    <name type="scientific">Clostridium tetanomorphum</name>
    <dbReference type="NCBI Taxonomy" id="1553"/>
    <lineage>
        <taxon>Bacteria</taxon>
        <taxon>Bacillati</taxon>
        <taxon>Bacillota</taxon>
        <taxon>Clostridia</taxon>
        <taxon>Eubacteriales</taxon>
        <taxon>Clostridiaceae</taxon>
        <taxon>Clostridium</taxon>
    </lineage>
</organism>
<dbReference type="EMBL" id="JAAZWO010000003">
    <property type="protein sequence ID" value="MBC2396852.1"/>
    <property type="molecule type" value="Genomic_DNA"/>
</dbReference>
<reference evidence="1 2" key="1">
    <citation type="submission" date="2020-04" db="EMBL/GenBank/DDBJ databases">
        <title>Genomic insights into acetone-butanol-ethanol (ABE) fermentation by sequencing solventogenic clostridia strains.</title>
        <authorList>
            <person name="Brown S."/>
        </authorList>
    </citation>
    <scope>NUCLEOTIDE SEQUENCE [LARGE SCALE GENOMIC DNA]</scope>
    <source>
        <strain evidence="1 2">DJ011</strain>
    </source>
</reference>
<dbReference type="Proteomes" id="UP000563151">
    <property type="component" value="Unassembled WGS sequence"/>
</dbReference>
<gene>
    <name evidence="1" type="ORF">HGG79_03520</name>
</gene>
<evidence type="ECO:0000313" key="1">
    <source>
        <dbReference type="EMBL" id="MBC2396852.1"/>
    </source>
</evidence>
<accession>A0A923IZC6</accession>
<dbReference type="AlphaFoldDB" id="A0A923IZC6"/>
<proteinExistence type="predicted"/>
<dbReference type="RefSeq" id="WP_035146283.1">
    <property type="nucleotide sequence ID" value="NZ_JABSWD010000001.1"/>
</dbReference>
<evidence type="ECO:0000313" key="2">
    <source>
        <dbReference type="Proteomes" id="UP000563151"/>
    </source>
</evidence>
<name>A0A923IZC6_CLOTT</name>
<sequence>MKKLNLSYELKEKLLLLKREIQKIEEFVNFKFFNIEDIEEEQIGYSIDQDGNFLVSGKEGSWESGWIVIGCENLCGDPIIMDIKEEGFPISLLMHGMGDWSGGTYLSESIDKFINEIKCINNFISEKSMKNTNPRITCRELDDLIYDIIEKNEYGDVDIWKDMLEPIYTSTKEYEDTIINKVKIMSKEGMKINEISTALNMSVKDTYEYLKN</sequence>
<comment type="caution">
    <text evidence="1">The sequence shown here is derived from an EMBL/GenBank/DDBJ whole genome shotgun (WGS) entry which is preliminary data.</text>
</comment>
<keyword evidence="2" id="KW-1185">Reference proteome</keyword>
<protein>
    <submittedName>
        <fullName evidence="1">SMI1/KNR4 family protein</fullName>
    </submittedName>
</protein>